<dbReference type="EMBL" id="MT631379">
    <property type="protein sequence ID" value="QNO49438.1"/>
    <property type="molecule type" value="Genomic_DNA"/>
</dbReference>
<name>A0A7G9YN54_9EURY</name>
<evidence type="ECO:0000313" key="1">
    <source>
        <dbReference type="EMBL" id="QNO49438.1"/>
    </source>
</evidence>
<reference evidence="1" key="1">
    <citation type="submission" date="2020-06" db="EMBL/GenBank/DDBJ databases">
        <title>Unique genomic features of the anaerobic methanotrophic archaea.</title>
        <authorList>
            <person name="Chadwick G.L."/>
            <person name="Skennerton C.T."/>
            <person name="Laso-Perez R."/>
            <person name="Leu A.O."/>
            <person name="Speth D.R."/>
            <person name="Yu H."/>
            <person name="Morgan-Lang C."/>
            <person name="Hatzenpichler R."/>
            <person name="Goudeau D."/>
            <person name="Malmstrom R."/>
            <person name="Brazelton W.J."/>
            <person name="Woyke T."/>
            <person name="Hallam S.J."/>
            <person name="Tyson G.W."/>
            <person name="Wegener G."/>
            <person name="Boetius A."/>
            <person name="Orphan V."/>
        </authorList>
    </citation>
    <scope>NUCLEOTIDE SEQUENCE</scope>
</reference>
<gene>
    <name evidence="1" type="ORF">JHKIABMC_00044</name>
</gene>
<proteinExistence type="predicted"/>
<organism evidence="1">
    <name type="scientific">Candidatus Methanogaster sp. ANME-2c ERB4</name>
    <dbReference type="NCBI Taxonomy" id="2759911"/>
    <lineage>
        <taxon>Archaea</taxon>
        <taxon>Methanobacteriati</taxon>
        <taxon>Methanobacteriota</taxon>
        <taxon>Stenosarchaea group</taxon>
        <taxon>Methanomicrobia</taxon>
        <taxon>Methanosarcinales</taxon>
        <taxon>ANME-2 cluster</taxon>
        <taxon>Candidatus Methanogasteraceae</taxon>
        <taxon>Candidatus Methanogaster</taxon>
    </lineage>
</organism>
<protein>
    <submittedName>
        <fullName evidence="1">Uncharacterized protein</fullName>
    </submittedName>
</protein>
<accession>A0A7G9YN54</accession>
<dbReference type="AlphaFoldDB" id="A0A7G9YN54"/>
<sequence>MKTLNEIEYYYGFERKLRSNSIVCTDQRSTCVEVRILVVAKWLIILRAIITYETMRCLFWLVYSFAIS</sequence>